<dbReference type="GeneID" id="94171044"/>
<proteinExistence type="predicted"/>
<comment type="caution">
    <text evidence="1">The sequence shown here is derived from an EMBL/GenBank/DDBJ whole genome shotgun (WGS) entry which is preliminary data.</text>
</comment>
<dbReference type="Proteomes" id="UP000674179">
    <property type="component" value="Chromosome 26"/>
</dbReference>
<name>A0A836GPW7_LEIEN</name>
<organism evidence="1 2">
    <name type="scientific">Leishmania enriettii</name>
    <dbReference type="NCBI Taxonomy" id="5663"/>
    <lineage>
        <taxon>Eukaryota</taxon>
        <taxon>Discoba</taxon>
        <taxon>Euglenozoa</taxon>
        <taxon>Kinetoplastea</taxon>
        <taxon>Metakinetoplastina</taxon>
        <taxon>Trypanosomatida</taxon>
        <taxon>Trypanosomatidae</taxon>
        <taxon>Leishmaniinae</taxon>
        <taxon>Leishmania</taxon>
    </lineage>
</organism>
<dbReference type="EMBL" id="JAFHKP010000026">
    <property type="protein sequence ID" value="KAG5476634.1"/>
    <property type="molecule type" value="Genomic_DNA"/>
</dbReference>
<reference evidence="1 2" key="1">
    <citation type="submission" date="2021-02" db="EMBL/GenBank/DDBJ databases">
        <title>Leishmania (Mundinia) enrietti genome sequencing and assembly.</title>
        <authorList>
            <person name="Almutairi H."/>
            <person name="Gatherer D."/>
        </authorList>
    </citation>
    <scope>NUCLEOTIDE SEQUENCE [LARGE SCALE GENOMIC DNA]</scope>
    <source>
        <strain evidence="1">CUR178</strain>
    </source>
</reference>
<dbReference type="AlphaFoldDB" id="A0A836GPW7"/>
<dbReference type="RefSeq" id="XP_067692100.1">
    <property type="nucleotide sequence ID" value="XM_067835534.1"/>
</dbReference>
<protein>
    <submittedName>
        <fullName evidence="1">Uncharacterized protein</fullName>
    </submittedName>
</protein>
<evidence type="ECO:0000313" key="2">
    <source>
        <dbReference type="Proteomes" id="UP000674179"/>
    </source>
</evidence>
<gene>
    <name evidence="1" type="ORF">CUR178_03807</name>
</gene>
<dbReference type="OrthoDB" id="271130at2759"/>
<keyword evidence="2" id="KW-1185">Reference proteome</keyword>
<accession>A0A836GPW7</accession>
<sequence length="419" mass="45429">MYREDADGSAVVWGVPVAPFVPVQHMCICLSTMNSLGNYCFRLARERGWLQTAEEMALAAPCTERNEAHPAMEEGGHTSTDSGNTFFFAGLEEILDNQYPNFYSPPTPLALRTEANLYLAHVGNSSYSVYGKLYTYVEGQHENARKFLGSIKVTAVWVSKLQRTPRALHPDKRSLLDSIILRNASRLSSLDGARIQRLSVSDFLRHSGWFTSASAIAAEDIATYSPLTAPPPEEFLVALPHLHNAAPLWLLHRRSFKLRESDIDFNLHVNQLVLKLFVVDTFRQAAADVRCAYSRLLRPGVPSNRADLLLLQFRIDYVREIPMSCSAAEVFLFPMDAARAKAHFSSAGATVGSGNAGASTSAVVTDSSAADAPAADVMEIGFFTVGVPGVGGGLANGASSSGCFIATVGMITAATHFLH</sequence>
<evidence type="ECO:0000313" key="1">
    <source>
        <dbReference type="EMBL" id="KAG5476634.1"/>
    </source>
</evidence>
<dbReference type="KEGG" id="lenr:94171044"/>